<dbReference type="EMBL" id="FZPD01000004">
    <property type="protein sequence ID" value="SNT20421.1"/>
    <property type="molecule type" value="Genomic_DNA"/>
</dbReference>
<reference evidence="1 2" key="1">
    <citation type="submission" date="2017-06" db="EMBL/GenBank/DDBJ databases">
        <authorList>
            <person name="Kim H.J."/>
            <person name="Triplett B.A."/>
        </authorList>
    </citation>
    <scope>NUCLEOTIDE SEQUENCE [LARGE SCALE GENOMIC DNA]</scope>
    <source>
        <strain evidence="1 2">DSM 19307</strain>
    </source>
</reference>
<proteinExistence type="predicted"/>
<dbReference type="InterPro" id="IPR023393">
    <property type="entry name" value="START-like_dom_sf"/>
</dbReference>
<evidence type="ECO:0000313" key="1">
    <source>
        <dbReference type="EMBL" id="SNT20421.1"/>
    </source>
</evidence>
<dbReference type="SUPFAM" id="SSF55961">
    <property type="entry name" value="Bet v1-like"/>
    <property type="match status" value="1"/>
</dbReference>
<name>A0A239KQI7_EKHLU</name>
<dbReference type="OrthoDB" id="411301at2"/>
<accession>A0A239KQI7</accession>
<evidence type="ECO:0008006" key="3">
    <source>
        <dbReference type="Google" id="ProtNLM"/>
    </source>
</evidence>
<evidence type="ECO:0000313" key="2">
    <source>
        <dbReference type="Proteomes" id="UP000198393"/>
    </source>
</evidence>
<dbReference type="Proteomes" id="UP000198393">
    <property type="component" value="Unassembled WGS sequence"/>
</dbReference>
<keyword evidence="2" id="KW-1185">Reference proteome</keyword>
<dbReference type="RefSeq" id="WP_089357515.1">
    <property type="nucleotide sequence ID" value="NZ_FZPD01000004.1"/>
</dbReference>
<dbReference type="Gene3D" id="3.30.530.20">
    <property type="match status" value="1"/>
</dbReference>
<dbReference type="AlphaFoldDB" id="A0A239KQI7"/>
<protein>
    <recommendedName>
        <fullName evidence="3">Polyketide cyclase / dehydrase and lipid transport</fullName>
    </recommendedName>
</protein>
<organism evidence="1 2">
    <name type="scientific">Ekhidna lutea</name>
    <dbReference type="NCBI Taxonomy" id="447679"/>
    <lineage>
        <taxon>Bacteria</taxon>
        <taxon>Pseudomonadati</taxon>
        <taxon>Bacteroidota</taxon>
        <taxon>Cytophagia</taxon>
        <taxon>Cytophagales</taxon>
        <taxon>Reichenbachiellaceae</taxon>
        <taxon>Ekhidna</taxon>
    </lineage>
</organism>
<gene>
    <name evidence="1" type="ORF">SAMN05421640_2838</name>
</gene>
<dbReference type="CDD" id="cd07812">
    <property type="entry name" value="SRPBCC"/>
    <property type="match status" value="1"/>
</dbReference>
<sequence length="150" mass="17608">MKYTCEVIIDKPRDEVIKAFDNPDNMKYWQKGFVSFEHVSGEPGKPGAESIIKYDFGKRKMELIETITFRNLPDEFHGNYQTKGVVNIQKNYFKEENGKTRWTSEAEFKFSGFMKIMVFFMGKKPFKKQTQSFMDDFKAFAEGNPKYGTE</sequence>